<organism evidence="1 2">
    <name type="scientific">Microcystis aeruginosa Ma_SC_T_19800800_S464</name>
    <dbReference type="NCBI Taxonomy" id="2486257"/>
    <lineage>
        <taxon>Bacteria</taxon>
        <taxon>Bacillati</taxon>
        <taxon>Cyanobacteriota</taxon>
        <taxon>Cyanophyceae</taxon>
        <taxon>Oscillatoriophycideae</taxon>
        <taxon>Chroococcales</taxon>
        <taxon>Microcystaceae</taxon>
        <taxon>Microcystis</taxon>
    </lineage>
</organism>
<dbReference type="AlphaFoldDB" id="A0A552DVX1"/>
<dbReference type="Proteomes" id="UP000319313">
    <property type="component" value="Unassembled WGS sequence"/>
</dbReference>
<protein>
    <submittedName>
        <fullName evidence="1">Uncharacterized protein</fullName>
    </submittedName>
</protein>
<comment type="caution">
    <text evidence="1">The sequence shown here is derived from an EMBL/GenBank/DDBJ whole genome shotgun (WGS) entry which is preliminary data.</text>
</comment>
<evidence type="ECO:0000313" key="2">
    <source>
        <dbReference type="Proteomes" id="UP000319313"/>
    </source>
</evidence>
<proteinExistence type="predicted"/>
<reference evidence="1 2" key="1">
    <citation type="submission" date="2019-01" db="EMBL/GenBank/DDBJ databases">
        <title>Coherence of Microcystis species and biogeography revealed through population genomics.</title>
        <authorList>
            <person name="Perez-Carrascal O.M."/>
            <person name="Terrat Y."/>
            <person name="Giani A."/>
            <person name="Fortin N."/>
            <person name="Tromas N."/>
            <person name="Shapiro B.J."/>
        </authorList>
    </citation>
    <scope>NUCLEOTIDE SEQUENCE [LARGE SCALE GENOMIC DNA]</scope>
    <source>
        <strain evidence="1">Ma_SC_T_19800800_S464</strain>
    </source>
</reference>
<gene>
    <name evidence="1" type="ORF">EWV81_10185</name>
</gene>
<dbReference type="EMBL" id="SFBL01000083">
    <property type="protein sequence ID" value="TRU26390.1"/>
    <property type="molecule type" value="Genomic_DNA"/>
</dbReference>
<name>A0A552DVX1_MICAE</name>
<sequence>MIINRIPNPILLTTRKQMIHDTLKTTNLVALESVMADPSSQIFADYMANIIKQIPNPGKLTLLTGTANSQVSFYFQSPTTSQINADLYNNILSPRVKGVGSQYGVNQAALLSSSFINGYNQIYLSLRYQLSQLDQATMQTLLAKVAGSITALRPIWNAWVDTFGPKPNSSSEPSILVPKLDMNDTNIALIQMTGTMQTTWLNPSFQEKLKADSSYPYQHMNDFDQIFSGIPLSVPAQMRDLIKQVYNAQGAAGGITAKQANATQILSGVRNNVQHPSQANGGLKLSGSDKMIPGMIFQPQDPMTLTNELGAYPTQGLTYSAIVTKSSSSTLTFEASVGGGISIPILDFFSIGLSGGAKTSIFNNDFAGSRFTIKLTVNNPTLQPIMTVTPMLYNITTQQGWLYVDPVKEAIKNGRNTDVTGFVFDGGVPSFHLEEGGDFGYINTLVLSQFLELSLVFEQCNSTEVRKYFEQYASATISFLGIPLGGVSQSSTYSYSYSNQTETTITVTLKPKAPGYTPGGTDITQSLCNLVAVGITYPFA</sequence>
<accession>A0A552DVX1</accession>
<evidence type="ECO:0000313" key="1">
    <source>
        <dbReference type="EMBL" id="TRU26390.1"/>
    </source>
</evidence>